<dbReference type="EMBL" id="CP111026">
    <property type="protein sequence ID" value="WAR28852.1"/>
    <property type="molecule type" value="Genomic_DNA"/>
</dbReference>
<name>A0ABY7G314_MYAAR</name>
<evidence type="ECO:0000256" key="4">
    <source>
        <dbReference type="ARBA" id="ARBA00022777"/>
    </source>
</evidence>
<dbReference type="PANTHER" id="PTHR24345:SF91">
    <property type="entry name" value="SERINE_THREONINE-PROTEIN KINASE PLK4"/>
    <property type="match status" value="1"/>
</dbReference>
<dbReference type="InterPro" id="IPR011009">
    <property type="entry name" value="Kinase-like_dom_sf"/>
</dbReference>
<reference evidence="7" key="1">
    <citation type="submission" date="2022-11" db="EMBL/GenBank/DDBJ databases">
        <title>Centuries of genome instability and evolution in soft-shell clam transmissible cancer (bioRxiv).</title>
        <authorList>
            <person name="Hart S.F.M."/>
            <person name="Yonemitsu M.A."/>
            <person name="Giersch R.M."/>
            <person name="Beal B.F."/>
            <person name="Arriagada G."/>
            <person name="Davis B.W."/>
            <person name="Ostrander E.A."/>
            <person name="Goff S.P."/>
            <person name="Metzger M.J."/>
        </authorList>
    </citation>
    <scope>NUCLEOTIDE SEQUENCE</scope>
    <source>
        <strain evidence="7">MELC-2E11</strain>
        <tissue evidence="7">Siphon/mantle</tissue>
    </source>
</reference>
<evidence type="ECO:0000259" key="6">
    <source>
        <dbReference type="PROSITE" id="PS50011"/>
    </source>
</evidence>
<evidence type="ECO:0000256" key="3">
    <source>
        <dbReference type="ARBA" id="ARBA00022741"/>
    </source>
</evidence>
<dbReference type="Pfam" id="PF00069">
    <property type="entry name" value="Pkinase"/>
    <property type="match status" value="1"/>
</dbReference>
<evidence type="ECO:0000256" key="5">
    <source>
        <dbReference type="ARBA" id="ARBA00022840"/>
    </source>
</evidence>
<organism evidence="7 8">
    <name type="scientific">Mya arenaria</name>
    <name type="common">Soft-shell clam</name>
    <dbReference type="NCBI Taxonomy" id="6604"/>
    <lineage>
        <taxon>Eukaryota</taxon>
        <taxon>Metazoa</taxon>
        <taxon>Spiralia</taxon>
        <taxon>Lophotrochozoa</taxon>
        <taxon>Mollusca</taxon>
        <taxon>Bivalvia</taxon>
        <taxon>Autobranchia</taxon>
        <taxon>Heteroconchia</taxon>
        <taxon>Euheterodonta</taxon>
        <taxon>Imparidentia</taxon>
        <taxon>Neoheterodontei</taxon>
        <taxon>Myida</taxon>
        <taxon>Myoidea</taxon>
        <taxon>Myidae</taxon>
        <taxon>Mya</taxon>
    </lineage>
</organism>
<keyword evidence="1" id="KW-0723">Serine/threonine-protein kinase</keyword>
<accession>A0ABY7G314</accession>
<proteinExistence type="predicted"/>
<evidence type="ECO:0000313" key="8">
    <source>
        <dbReference type="Proteomes" id="UP001164746"/>
    </source>
</evidence>
<feature type="domain" description="Protein kinase" evidence="6">
    <location>
        <begin position="118"/>
        <end position="381"/>
    </location>
</feature>
<dbReference type="SUPFAM" id="SSF56112">
    <property type="entry name" value="Protein kinase-like (PK-like)"/>
    <property type="match status" value="1"/>
</dbReference>
<dbReference type="InterPro" id="IPR000719">
    <property type="entry name" value="Prot_kinase_dom"/>
</dbReference>
<dbReference type="Gene3D" id="1.10.510.10">
    <property type="entry name" value="Transferase(Phosphotransferase) domain 1"/>
    <property type="match status" value="1"/>
</dbReference>
<keyword evidence="8" id="KW-1185">Reference proteome</keyword>
<keyword evidence="4" id="KW-0418">Kinase</keyword>
<evidence type="ECO:0000256" key="2">
    <source>
        <dbReference type="ARBA" id="ARBA00022679"/>
    </source>
</evidence>
<keyword evidence="3" id="KW-0547">Nucleotide-binding</keyword>
<evidence type="ECO:0000313" key="7">
    <source>
        <dbReference type="EMBL" id="WAR28852.1"/>
    </source>
</evidence>
<dbReference type="PANTHER" id="PTHR24345">
    <property type="entry name" value="SERINE/THREONINE-PROTEIN KINASE PLK"/>
    <property type="match status" value="1"/>
</dbReference>
<dbReference type="PROSITE" id="PS50011">
    <property type="entry name" value="PROTEIN_KINASE_DOM"/>
    <property type="match status" value="1"/>
</dbReference>
<gene>
    <name evidence="7" type="ORF">MAR_014556</name>
</gene>
<keyword evidence="2" id="KW-0808">Transferase</keyword>
<evidence type="ECO:0000256" key="1">
    <source>
        <dbReference type="ARBA" id="ARBA00022527"/>
    </source>
</evidence>
<sequence>MDALVSGNSGDDTVQETTQVTGVLANKTLASRAATASPSGDFADTSSHKCVALIASESSAIVSDAPERHIDVFEQNCEFGDSWANKFQLPLSKCTQRTIRTGNNFYDAIIPDLQLIGYKALQIIAKGKSGALVLAQNLHKVQNLDESETIPVALKLNSGKSRRTGNRPGAKVEMHEEMEIHRKLAHSNIVRWLSNLEYEGRLATVMEYCENGTLEDLLKLQTARFLPETVARRYFWQMHAAVEYLHGEGVAHRDICPQNLLIDRNNVLKLCDFRFAVNVYPGYNLKEECGSLGYQAPEVLSGSPYNPSLVDIWAMGATLYVMCTSRPPLGTIRYSLNRIAHSAWFTKADNSLRIGNFYRIRQPCKMSEGALERDVKENLKI</sequence>
<dbReference type="Proteomes" id="UP001164746">
    <property type="component" value="Chromosome 15"/>
</dbReference>
<keyword evidence="5" id="KW-0067">ATP-binding</keyword>
<protein>
    <submittedName>
        <fullName evidence="7">SMKZ-like protein</fullName>
    </submittedName>
</protein>